<accession>A0A7Z0I251</accession>
<gene>
    <name evidence="1" type="ORF">HUK65_16300</name>
</gene>
<keyword evidence="2" id="KW-1185">Reference proteome</keyword>
<sequence>MSKTTFKVTDGVGTHPAALEALPGGRFDAWRHVSAPQCCRQTLLKSCFVPVGSDHRYTEGLPRSGWLTSGRYMMVAAFARIGKEKIDPILGTTTKTAWS</sequence>
<evidence type="ECO:0000313" key="1">
    <source>
        <dbReference type="EMBL" id="NYS26548.1"/>
    </source>
</evidence>
<comment type="caution">
    <text evidence="1">The sequence shown here is derived from an EMBL/GenBank/DDBJ whole genome shotgun (WGS) entry which is preliminary data.</text>
</comment>
<evidence type="ECO:0000313" key="2">
    <source>
        <dbReference type="Proteomes" id="UP000529417"/>
    </source>
</evidence>
<organism evidence="1 2">
    <name type="scientific">Rhabdonatronobacter sediminivivens</name>
    <dbReference type="NCBI Taxonomy" id="2743469"/>
    <lineage>
        <taxon>Bacteria</taxon>
        <taxon>Pseudomonadati</taxon>
        <taxon>Pseudomonadota</taxon>
        <taxon>Alphaproteobacteria</taxon>
        <taxon>Rhodobacterales</taxon>
        <taxon>Paracoccaceae</taxon>
        <taxon>Rhabdonatronobacter</taxon>
    </lineage>
</organism>
<reference evidence="1 2" key="1">
    <citation type="journal article" date="2000" name="Arch. Microbiol.">
        <title>Rhodobaca bogoriensis gen. nov. and sp. nov., an alkaliphilic purple nonsulfur bacterium from African Rift Valley soda lakes.</title>
        <authorList>
            <person name="Milford A.D."/>
            <person name="Achenbach L.A."/>
            <person name="Jung D.O."/>
            <person name="Madigan M.T."/>
        </authorList>
    </citation>
    <scope>NUCLEOTIDE SEQUENCE [LARGE SCALE GENOMIC DNA]</scope>
    <source>
        <strain evidence="1 2">2376</strain>
    </source>
</reference>
<name>A0A7Z0I251_9RHOB</name>
<proteinExistence type="predicted"/>
<dbReference type="Proteomes" id="UP000529417">
    <property type="component" value="Unassembled WGS sequence"/>
</dbReference>
<dbReference type="AlphaFoldDB" id="A0A7Z0I251"/>
<dbReference type="EMBL" id="JACBXS010000051">
    <property type="protein sequence ID" value="NYS26548.1"/>
    <property type="molecule type" value="Genomic_DNA"/>
</dbReference>
<protein>
    <submittedName>
        <fullName evidence="1">Uncharacterized protein</fullName>
    </submittedName>
</protein>